<sequence length="40" mass="4523">MSNRCPPLRTIVETSSALACRLNDYPMLPSFRQLRSETAP</sequence>
<evidence type="ECO:0000313" key="1">
    <source>
        <dbReference type="EMBL" id="VVG73616.1"/>
    </source>
</evidence>
<reference evidence="1 2" key="1">
    <citation type="submission" date="2019-08" db="EMBL/GenBank/DDBJ databases">
        <authorList>
            <person name="Peeters C."/>
        </authorList>
    </citation>
    <scope>NUCLEOTIDE SEQUENCE [LARGE SCALE GENOMIC DNA]</scope>
    <source>
        <strain evidence="1 2">LMG 18089</strain>
    </source>
</reference>
<dbReference type="EMBL" id="CABPSX010000012">
    <property type="protein sequence ID" value="VVG73616.1"/>
    <property type="molecule type" value="Genomic_DNA"/>
</dbReference>
<gene>
    <name evidence="1" type="ORF">PAP18089_04625</name>
</gene>
<dbReference type="AlphaFoldDB" id="A0A5E5PAA0"/>
<evidence type="ECO:0000313" key="2">
    <source>
        <dbReference type="Proteomes" id="UP000364291"/>
    </source>
</evidence>
<organism evidence="1 2">
    <name type="scientific">Pandoraea apista</name>
    <dbReference type="NCBI Taxonomy" id="93218"/>
    <lineage>
        <taxon>Bacteria</taxon>
        <taxon>Pseudomonadati</taxon>
        <taxon>Pseudomonadota</taxon>
        <taxon>Betaproteobacteria</taxon>
        <taxon>Burkholderiales</taxon>
        <taxon>Burkholderiaceae</taxon>
        <taxon>Pandoraea</taxon>
    </lineage>
</organism>
<name>A0A5E5PAA0_9BURK</name>
<dbReference type="Proteomes" id="UP000364291">
    <property type="component" value="Unassembled WGS sequence"/>
</dbReference>
<protein>
    <submittedName>
        <fullName evidence="1">Uncharacterized protein</fullName>
    </submittedName>
</protein>
<accession>A0A5E5PAA0</accession>
<proteinExistence type="predicted"/>